<evidence type="ECO:0000256" key="1">
    <source>
        <dbReference type="SAM" id="Coils"/>
    </source>
</evidence>
<evidence type="ECO:0000313" key="2">
    <source>
        <dbReference type="EMBL" id="BFP66961.1"/>
    </source>
</evidence>
<accession>A0AB33KR85</accession>
<proteinExistence type="predicted"/>
<gene>
    <name evidence="2" type="ORF">Pbs1_03040</name>
</gene>
<name>A0AB33KR85_9FLAO</name>
<reference evidence="2" key="1">
    <citation type="submission" date="2024-08" db="EMBL/GenBank/DDBJ databases">
        <title>Whole genome sequence of Tenacibaculum sp. strain pbs-1 associated with black-spot shell disease in Akoya pearl oysters.</title>
        <authorList>
            <person name="Sakatoku A."/>
            <person name="Suzuki T."/>
            <person name="Hatano K."/>
            <person name="Seki M."/>
            <person name="Tanaka D."/>
            <person name="Nakamura S."/>
            <person name="Suzuki N."/>
            <person name="Isshiki T."/>
        </authorList>
    </citation>
    <scope>NUCLEOTIDE SEQUENCE</scope>
    <source>
        <strain evidence="2">Pbs-1</strain>
    </source>
</reference>
<sequence>MTNKKQYSLLFVQTVERLNNRVRQFVEKNSDILELTTDNPMELLIKDKSKISDFQFLIYSPNQDNRNKILFKADYNPANNIAIGTKKTVAEEKSILAILEQWTNIIRSYNKASWTPEENILNEYEREFYENFEILDEDADKNPYELEKQIIIHNYFVKVIKVLKVNEEDNAELIKEAEEIKENIPKMTKKATVKKISRFFANVRKKSLPLLKEVLELGRKEVFKRGIKFVLDNIGDWTALIG</sequence>
<protein>
    <submittedName>
        <fullName evidence="2">Uncharacterized protein</fullName>
    </submittedName>
</protein>
<feature type="coiled-coil region" evidence="1">
    <location>
        <begin position="163"/>
        <end position="190"/>
    </location>
</feature>
<keyword evidence="1" id="KW-0175">Coiled coil</keyword>
<organism evidence="2">
    <name type="scientific">Tenacibaculum sp. Pbs-1</name>
    <dbReference type="NCBI Taxonomy" id="3238748"/>
    <lineage>
        <taxon>Bacteria</taxon>
        <taxon>Pseudomonadati</taxon>
        <taxon>Bacteroidota</taxon>
        <taxon>Flavobacteriia</taxon>
        <taxon>Flavobacteriales</taxon>
        <taxon>Flavobacteriaceae</taxon>
        <taxon>Tenacibaculum</taxon>
    </lineage>
</organism>
<dbReference type="EMBL" id="AP035888">
    <property type="protein sequence ID" value="BFP66961.1"/>
    <property type="molecule type" value="Genomic_DNA"/>
</dbReference>
<dbReference type="AlphaFoldDB" id="A0AB33KR85"/>